<dbReference type="Pfam" id="PF12674">
    <property type="entry name" value="Zn_ribbon_2"/>
    <property type="match status" value="1"/>
</dbReference>
<organism evidence="2 3">
    <name type="scientific">Candidatus Roizmanbacteria bacterium RIFCSPLOWO2_01_FULL_40_42</name>
    <dbReference type="NCBI Taxonomy" id="1802066"/>
    <lineage>
        <taxon>Bacteria</taxon>
        <taxon>Candidatus Roizmaniibacteriota</taxon>
    </lineage>
</organism>
<evidence type="ECO:0000313" key="2">
    <source>
        <dbReference type="EMBL" id="OGK51065.1"/>
    </source>
</evidence>
<dbReference type="Proteomes" id="UP000178558">
    <property type="component" value="Unassembled WGS sequence"/>
</dbReference>
<evidence type="ECO:0000259" key="1">
    <source>
        <dbReference type="Pfam" id="PF12674"/>
    </source>
</evidence>
<name>A0A1F7J623_9BACT</name>
<evidence type="ECO:0000313" key="3">
    <source>
        <dbReference type="Proteomes" id="UP000178558"/>
    </source>
</evidence>
<reference evidence="2 3" key="1">
    <citation type="journal article" date="2016" name="Nat. Commun.">
        <title>Thousands of microbial genomes shed light on interconnected biogeochemical processes in an aquifer system.</title>
        <authorList>
            <person name="Anantharaman K."/>
            <person name="Brown C.T."/>
            <person name="Hug L.A."/>
            <person name="Sharon I."/>
            <person name="Castelle C.J."/>
            <person name="Probst A.J."/>
            <person name="Thomas B.C."/>
            <person name="Singh A."/>
            <person name="Wilkins M.J."/>
            <person name="Karaoz U."/>
            <person name="Brodie E.L."/>
            <person name="Williams K.H."/>
            <person name="Hubbard S.S."/>
            <person name="Banfield J.F."/>
        </authorList>
    </citation>
    <scope>NUCLEOTIDE SEQUENCE [LARGE SCALE GENOMIC DNA]</scope>
</reference>
<protein>
    <recommendedName>
        <fullName evidence="1">Putative zinc ribbon domain-containing protein</fullName>
    </recommendedName>
</protein>
<dbReference type="InterPro" id="IPR025868">
    <property type="entry name" value="Zn_ribbon_dom_put"/>
</dbReference>
<feature type="domain" description="Putative zinc ribbon" evidence="1">
    <location>
        <begin position="6"/>
        <end position="85"/>
    </location>
</feature>
<comment type="caution">
    <text evidence="2">The sequence shown here is derived from an EMBL/GenBank/DDBJ whole genome shotgun (WGS) entry which is preliminary data.</text>
</comment>
<accession>A0A1F7J623</accession>
<proteinExistence type="predicted"/>
<dbReference type="AlphaFoldDB" id="A0A1F7J623"/>
<dbReference type="EMBL" id="MGAQ01000006">
    <property type="protein sequence ID" value="OGK51065.1"/>
    <property type="molecule type" value="Genomic_DNA"/>
</dbReference>
<gene>
    <name evidence="2" type="ORF">A3B50_02780</name>
</gene>
<sequence>MKDKRCQSCGMRFEVEGFYGTNADGSENREYCRFCFEKGSFTKPDLTLREMIQASVDHMSKKLNFTEEKARELTEKVIPELKRWKSH</sequence>